<keyword evidence="1" id="KW-0547">Nucleotide-binding</keyword>
<dbReference type="PROSITE" id="PS50043">
    <property type="entry name" value="HTH_LUXR_2"/>
    <property type="match status" value="1"/>
</dbReference>
<feature type="compositionally biased region" description="Low complexity" evidence="3">
    <location>
        <begin position="20"/>
        <end position="34"/>
    </location>
</feature>
<feature type="region of interest" description="Disordered" evidence="3">
    <location>
        <begin position="989"/>
        <end position="1012"/>
    </location>
</feature>
<dbReference type="PRINTS" id="PR00038">
    <property type="entry name" value="HTHLUXR"/>
</dbReference>
<keyword evidence="2" id="KW-0067">ATP-binding</keyword>
<evidence type="ECO:0000313" key="6">
    <source>
        <dbReference type="Proteomes" id="UP001139648"/>
    </source>
</evidence>
<dbReference type="PANTHER" id="PTHR16305">
    <property type="entry name" value="TESTICULAR SOLUBLE ADENYLYL CYCLASE"/>
    <property type="match status" value="1"/>
</dbReference>
<organism evidence="5 6">
    <name type="scientific">Nonomuraea thailandensis</name>
    <dbReference type="NCBI Taxonomy" id="1188745"/>
    <lineage>
        <taxon>Bacteria</taxon>
        <taxon>Bacillati</taxon>
        <taxon>Actinomycetota</taxon>
        <taxon>Actinomycetes</taxon>
        <taxon>Streptosporangiales</taxon>
        <taxon>Streptosporangiaceae</taxon>
        <taxon>Nonomuraea</taxon>
    </lineage>
</organism>
<keyword evidence="6" id="KW-1185">Reference proteome</keyword>
<dbReference type="AlphaFoldDB" id="A0A9X2K2Q3"/>
<dbReference type="RefSeq" id="WP_345694464.1">
    <property type="nucleotide sequence ID" value="NZ_BAABKA010000048.1"/>
</dbReference>
<dbReference type="Proteomes" id="UP001139648">
    <property type="component" value="Unassembled WGS sequence"/>
</dbReference>
<evidence type="ECO:0000313" key="5">
    <source>
        <dbReference type="EMBL" id="MCP2354776.1"/>
    </source>
</evidence>
<evidence type="ECO:0000256" key="3">
    <source>
        <dbReference type="SAM" id="MobiDB-lite"/>
    </source>
</evidence>
<dbReference type="InterPro" id="IPR027417">
    <property type="entry name" value="P-loop_NTPase"/>
</dbReference>
<feature type="region of interest" description="Disordered" evidence="3">
    <location>
        <begin position="1"/>
        <end position="34"/>
    </location>
</feature>
<dbReference type="Gene3D" id="1.10.10.10">
    <property type="entry name" value="Winged helix-like DNA-binding domain superfamily/Winged helix DNA-binding domain"/>
    <property type="match status" value="1"/>
</dbReference>
<dbReference type="EMBL" id="JAMZEB010000002">
    <property type="protein sequence ID" value="MCP2354776.1"/>
    <property type="molecule type" value="Genomic_DNA"/>
</dbReference>
<evidence type="ECO:0000259" key="4">
    <source>
        <dbReference type="PROSITE" id="PS50043"/>
    </source>
</evidence>
<dbReference type="InterPro" id="IPR041664">
    <property type="entry name" value="AAA_16"/>
</dbReference>
<gene>
    <name evidence="5" type="ORF">HD597_001796</name>
</gene>
<dbReference type="SUPFAM" id="SSF48452">
    <property type="entry name" value="TPR-like"/>
    <property type="match status" value="1"/>
</dbReference>
<reference evidence="5" key="1">
    <citation type="submission" date="2022-06" db="EMBL/GenBank/DDBJ databases">
        <title>Sequencing the genomes of 1000 actinobacteria strains.</title>
        <authorList>
            <person name="Klenk H.-P."/>
        </authorList>
    </citation>
    <scope>NUCLEOTIDE SEQUENCE</scope>
    <source>
        <strain evidence="5">DSM 46694</strain>
    </source>
</reference>
<dbReference type="GO" id="GO:0004016">
    <property type="term" value="F:adenylate cyclase activity"/>
    <property type="evidence" value="ECO:0007669"/>
    <property type="project" value="TreeGrafter"/>
</dbReference>
<dbReference type="InterPro" id="IPR016032">
    <property type="entry name" value="Sig_transdc_resp-reg_C-effctor"/>
</dbReference>
<dbReference type="PANTHER" id="PTHR16305:SF35">
    <property type="entry name" value="TRANSCRIPTIONAL ACTIVATOR DOMAIN"/>
    <property type="match status" value="1"/>
</dbReference>
<feature type="compositionally biased region" description="Low complexity" evidence="3">
    <location>
        <begin position="245"/>
        <end position="256"/>
    </location>
</feature>
<proteinExistence type="predicted"/>
<dbReference type="Gene3D" id="3.40.50.300">
    <property type="entry name" value="P-loop containing nucleotide triphosphate hydrolases"/>
    <property type="match status" value="1"/>
</dbReference>
<sequence length="1065" mass="110725">MSGRRVEPAALGDGGGLTGGFDRPGTKAAGPLGREAGGLGGPDAGLVGFTEGLLGFRAGLLGLRNGLLGRRIECEALDRLLADVRAGRSRALVVRGEAGVGKSALLEHLAARASGCRVVCAAGVQPEMEVAFAALYSLCAPLLDLLDGLPEPQSAALGTAFGWREGPAPDRLLLSLAVLSLLAAAAEERPLVCVIDDAQWLDQASAQVLAFVARRLLAERVACVFALRDSEEAYPLPGQPPYEPAGPADRPPGAAGTLSGLPVMDVTGLPPDDAHALLRSVVPGPLDEQVRDRLIAEARGNPLALLELVHAFTGPGPAGGYGLPATPTPSGGLKAPPAWTPAGGYGLPAAWTLAGGYGLPAARALPGRVEDGFRRQLGRLSRHTRRLLLLAAAEPLGDPALLWRAAARLGLGMAALGEAGDLIALGVRVRFRHPLLRSAIYQAALPEERRQAHQALAEATDPGAAPDRRAWHRAHATAQPDEQIAAELERSAARARARGGLAAVAAFLERAVVLTPDPHRRAGRALAAARAHHLAGASEPALALLASAEAGPPDELRLAHAELLRAEITMTADGSAAPMLLAAARRFEPLDAALARDTYLHALSAAIRTLPNQGPGLSHHCPGLPDVGCGLTEVAAAARTAPPAPGAPRAADLLLDALTQHLTQDARDAAPAMRRALTAFLSEDVPDTERLRWSWAAHTIAVAAWDDRSAVRLADRHLRLVRETGALALLPLALSTRLVMLAFEGRLDEAASLHEQIHALTGFSGPAGGALTLAVRPAGGALTLAGGPAGGALTLAGGPAGGALALAAWQGRQAEAEHLADVLTGEAAACDAGAAQWLRAVLHNGLGQYEQARTAAVRACAHHPAPGAAAHWAPAELVEAAVHSGERDLAAWALDRLAATTQASGTDWALGVEARSRALLSEGAEAEGRFREAIDRLGRTRMRPDLARAHLLHGAWLRREGRAADARQPLRTAWELFTGMGMAGFAGRAESELSAAGEPAHRRPAEAADPLTPHEAQIVRLVREGLTNKEIAGRLVVSPKTVEYHLGKVFAKLGITSRRQLGRLQ</sequence>
<dbReference type="InterPro" id="IPR000792">
    <property type="entry name" value="Tscrpt_reg_LuxR_C"/>
</dbReference>
<protein>
    <submittedName>
        <fullName evidence="5">DNA-binding CsgD family transcriptional regulator</fullName>
    </submittedName>
</protein>
<evidence type="ECO:0000256" key="1">
    <source>
        <dbReference type="ARBA" id="ARBA00022741"/>
    </source>
</evidence>
<dbReference type="InterPro" id="IPR011990">
    <property type="entry name" value="TPR-like_helical_dom_sf"/>
</dbReference>
<dbReference type="CDD" id="cd06170">
    <property type="entry name" value="LuxR_C_like"/>
    <property type="match status" value="1"/>
</dbReference>
<dbReference type="GO" id="GO:0006355">
    <property type="term" value="P:regulation of DNA-templated transcription"/>
    <property type="evidence" value="ECO:0007669"/>
    <property type="project" value="InterPro"/>
</dbReference>
<evidence type="ECO:0000256" key="2">
    <source>
        <dbReference type="ARBA" id="ARBA00022840"/>
    </source>
</evidence>
<dbReference type="GO" id="GO:0005524">
    <property type="term" value="F:ATP binding"/>
    <property type="evidence" value="ECO:0007669"/>
    <property type="project" value="UniProtKB-KW"/>
</dbReference>
<feature type="region of interest" description="Disordered" evidence="3">
    <location>
        <begin position="235"/>
        <end position="257"/>
    </location>
</feature>
<dbReference type="SMART" id="SM00421">
    <property type="entry name" value="HTH_LUXR"/>
    <property type="match status" value="1"/>
</dbReference>
<dbReference type="Pfam" id="PF00196">
    <property type="entry name" value="GerE"/>
    <property type="match status" value="1"/>
</dbReference>
<name>A0A9X2K2Q3_9ACTN</name>
<keyword evidence="5" id="KW-0238">DNA-binding</keyword>
<dbReference type="Pfam" id="PF13191">
    <property type="entry name" value="AAA_16"/>
    <property type="match status" value="1"/>
</dbReference>
<dbReference type="SUPFAM" id="SSF46894">
    <property type="entry name" value="C-terminal effector domain of the bipartite response regulators"/>
    <property type="match status" value="1"/>
</dbReference>
<dbReference type="GO" id="GO:0003677">
    <property type="term" value="F:DNA binding"/>
    <property type="evidence" value="ECO:0007669"/>
    <property type="project" value="UniProtKB-KW"/>
</dbReference>
<feature type="domain" description="HTH luxR-type" evidence="4">
    <location>
        <begin position="1004"/>
        <end position="1065"/>
    </location>
</feature>
<dbReference type="GO" id="GO:0005737">
    <property type="term" value="C:cytoplasm"/>
    <property type="evidence" value="ECO:0007669"/>
    <property type="project" value="TreeGrafter"/>
</dbReference>
<dbReference type="SUPFAM" id="SSF52540">
    <property type="entry name" value="P-loop containing nucleoside triphosphate hydrolases"/>
    <property type="match status" value="1"/>
</dbReference>
<accession>A0A9X2K2Q3</accession>
<comment type="caution">
    <text evidence="5">The sequence shown here is derived from an EMBL/GenBank/DDBJ whole genome shotgun (WGS) entry which is preliminary data.</text>
</comment>
<dbReference type="InterPro" id="IPR036388">
    <property type="entry name" value="WH-like_DNA-bd_sf"/>
</dbReference>